<dbReference type="RefSeq" id="XP_024342773.1">
    <property type="nucleotide sequence ID" value="XM_024484146.1"/>
</dbReference>
<dbReference type="InterPro" id="IPR002195">
    <property type="entry name" value="Dihydroorotase_CS"/>
</dbReference>
<organism evidence="1 2">
    <name type="scientific">Postia placenta MAD-698-R-SB12</name>
    <dbReference type="NCBI Taxonomy" id="670580"/>
    <lineage>
        <taxon>Eukaryota</taxon>
        <taxon>Fungi</taxon>
        <taxon>Dikarya</taxon>
        <taxon>Basidiomycota</taxon>
        <taxon>Agaricomycotina</taxon>
        <taxon>Agaricomycetes</taxon>
        <taxon>Polyporales</taxon>
        <taxon>Adustoporiaceae</taxon>
        <taxon>Rhodonia</taxon>
    </lineage>
</organism>
<dbReference type="EMBL" id="KZ110592">
    <property type="protein sequence ID" value="OSX65979.1"/>
    <property type="molecule type" value="Genomic_DNA"/>
</dbReference>
<dbReference type="GO" id="GO:0016812">
    <property type="term" value="F:hydrolase activity, acting on carbon-nitrogen (but not peptide) bonds, in cyclic amides"/>
    <property type="evidence" value="ECO:0007669"/>
    <property type="project" value="InterPro"/>
</dbReference>
<accession>A0A1X6NBF5</accession>
<dbReference type="Proteomes" id="UP000194127">
    <property type="component" value="Unassembled WGS sequence"/>
</dbReference>
<gene>
    <name evidence="1" type="ORF">POSPLADRAFT_1131900</name>
</gene>
<dbReference type="PROSITE" id="PS00482">
    <property type="entry name" value="DIHYDROOROTASE_1"/>
    <property type="match status" value="1"/>
</dbReference>
<sequence length="732" mass="80795">MVRPFPNEIWLDIFKGLAKEGEYDTLERCRVACRGFHPIAKECLRGYLRFKSIEEVEHIKVDASGGEMRRWGGPLRVYIDGGNDEDGHRPIPHLATFASRLAGRWTCIMDLVITGAVCRARDLDLDAVFRDLAAFSITNLYLYDVIFPSILTLGRLVCALPSLKVLCLWNVQFAQHPRDASNISHFRLLPRTQLDTLVLGHRSDDSELRPSFVELVDLIAAIGNRRCPVAPFNLVQASPWSAVRALQLGNVMFPSTTTFARLLCALRSLESLELLGSCSFVKHGFDLRSVPTDLGLPSQLADVDFGRHSEPRSVAALVDFFISTGLTHKLRRITCFMSPILWVTTKSDAVLDRLIKYSAQSFHHRSLQRALYDPDEWPVLENHTPYFDVSSATCLEHLDLTVQFIHDNRSRLCNSVVDILSQVASAHISRIRVCFWLHHLGAELDVELGKVLDGLPQFDAIFSRPIFNNLTDVHVHIRTPDWSYVRDEELAHDLRLCLPMLDARGILRCVCLRFVDIASTHSVSSRDTKYACNGIKRIAAQDAAVINGGTCIDGDSRANDGATRAVPHDDSHVVSPLSQHVLVPSAACADTQTASSSCSADGGVPATPASNNELAPQDAMAGSGRFLGGIASDDRATSCGLAALPVASPPVSLTMSRISTSHISSDAHTAFVPAIALSLFFSSTVMYVRSPSPRCLWLRPVFQLSRSESSLFSHIRCSQRMGFMRALDDTSP</sequence>
<evidence type="ECO:0008006" key="3">
    <source>
        <dbReference type="Google" id="ProtNLM"/>
    </source>
</evidence>
<protein>
    <recommendedName>
        <fullName evidence="3">F-box domain-containing protein</fullName>
    </recommendedName>
</protein>
<evidence type="ECO:0000313" key="2">
    <source>
        <dbReference type="Proteomes" id="UP000194127"/>
    </source>
</evidence>
<reference evidence="1 2" key="1">
    <citation type="submission" date="2017-04" db="EMBL/GenBank/DDBJ databases">
        <title>Genome Sequence of the Model Brown-Rot Fungus Postia placenta SB12.</title>
        <authorList>
            <consortium name="DOE Joint Genome Institute"/>
            <person name="Gaskell J."/>
            <person name="Kersten P."/>
            <person name="Larrondo L.F."/>
            <person name="Canessa P."/>
            <person name="Martinez D."/>
            <person name="Hibbett D."/>
            <person name="Schmoll M."/>
            <person name="Kubicek C.P."/>
            <person name="Martinez A.T."/>
            <person name="Yadav J."/>
            <person name="Master E."/>
            <person name="Magnuson J.K."/>
            <person name="James T."/>
            <person name="Yaver D."/>
            <person name="Berka R."/>
            <person name="Labutti K."/>
            <person name="Lipzen A."/>
            <person name="Aerts A."/>
            <person name="Barry K."/>
            <person name="Henrissat B."/>
            <person name="Blanchette R."/>
            <person name="Grigoriev I."/>
            <person name="Cullen D."/>
        </authorList>
    </citation>
    <scope>NUCLEOTIDE SEQUENCE [LARGE SCALE GENOMIC DNA]</scope>
    <source>
        <strain evidence="1 2">MAD-698-R-SB12</strain>
    </source>
</reference>
<dbReference type="OrthoDB" id="7474049at2759"/>
<name>A0A1X6NBF5_9APHY</name>
<dbReference type="GeneID" id="36329095"/>
<proteinExistence type="predicted"/>
<keyword evidence="2" id="KW-1185">Reference proteome</keyword>
<evidence type="ECO:0000313" key="1">
    <source>
        <dbReference type="EMBL" id="OSX65979.1"/>
    </source>
</evidence>
<dbReference type="AlphaFoldDB" id="A0A1X6NBF5"/>